<feature type="transmembrane region" description="Helical" evidence="7">
    <location>
        <begin position="191"/>
        <end position="210"/>
    </location>
</feature>
<keyword evidence="10" id="KW-1185">Reference proteome</keyword>
<feature type="transmembrane region" description="Helical" evidence="7">
    <location>
        <begin position="424"/>
        <end position="445"/>
    </location>
</feature>
<keyword evidence="5 7" id="KW-1133">Transmembrane helix</keyword>
<evidence type="ECO:0000256" key="2">
    <source>
        <dbReference type="ARBA" id="ARBA00022448"/>
    </source>
</evidence>
<proteinExistence type="predicted"/>
<feature type="transmembrane region" description="Helical" evidence="7">
    <location>
        <begin position="52"/>
        <end position="75"/>
    </location>
</feature>
<evidence type="ECO:0000256" key="4">
    <source>
        <dbReference type="ARBA" id="ARBA00022692"/>
    </source>
</evidence>
<evidence type="ECO:0000313" key="9">
    <source>
        <dbReference type="EMBL" id="RJG13812.1"/>
    </source>
</evidence>
<dbReference type="SUPFAM" id="SSF103473">
    <property type="entry name" value="MFS general substrate transporter"/>
    <property type="match status" value="1"/>
</dbReference>
<reference evidence="9 10" key="1">
    <citation type="submission" date="2018-09" db="EMBL/GenBank/DDBJ databases">
        <authorList>
            <person name="Zhu H."/>
        </authorList>
    </citation>
    <scope>NUCLEOTIDE SEQUENCE [LARGE SCALE GENOMIC DNA]</scope>
    <source>
        <strain evidence="9 10">K1S02-6</strain>
    </source>
</reference>
<dbReference type="Gene3D" id="1.20.1250.20">
    <property type="entry name" value="MFS general substrate transporter like domains"/>
    <property type="match status" value="3"/>
</dbReference>
<dbReference type="AlphaFoldDB" id="A0A418XMV8"/>
<feature type="transmembrane region" description="Helical" evidence="7">
    <location>
        <begin position="156"/>
        <end position="179"/>
    </location>
</feature>
<evidence type="ECO:0000256" key="3">
    <source>
        <dbReference type="ARBA" id="ARBA00022475"/>
    </source>
</evidence>
<feature type="domain" description="Major facilitator superfamily (MFS) profile" evidence="8">
    <location>
        <begin position="15"/>
        <end position="519"/>
    </location>
</feature>
<keyword evidence="2" id="KW-0813">Transport</keyword>
<dbReference type="RefSeq" id="WP_119954362.1">
    <property type="nucleotide sequence ID" value="NZ_QYUR01000002.1"/>
</dbReference>
<keyword evidence="6 7" id="KW-0472">Membrane</keyword>
<dbReference type="InterPro" id="IPR036259">
    <property type="entry name" value="MFS_trans_sf"/>
</dbReference>
<dbReference type="InterPro" id="IPR005829">
    <property type="entry name" value="Sugar_transporter_CS"/>
</dbReference>
<feature type="transmembrane region" description="Helical" evidence="7">
    <location>
        <begin position="87"/>
        <end position="105"/>
    </location>
</feature>
<dbReference type="Proteomes" id="UP000284021">
    <property type="component" value="Unassembled WGS sequence"/>
</dbReference>
<evidence type="ECO:0000256" key="7">
    <source>
        <dbReference type="SAM" id="Phobius"/>
    </source>
</evidence>
<dbReference type="InterPro" id="IPR005828">
    <property type="entry name" value="MFS_sugar_transport-like"/>
</dbReference>
<feature type="transmembrane region" description="Helical" evidence="7">
    <location>
        <begin position="313"/>
        <end position="333"/>
    </location>
</feature>
<evidence type="ECO:0000313" key="10">
    <source>
        <dbReference type="Proteomes" id="UP000284021"/>
    </source>
</evidence>
<dbReference type="FunFam" id="1.20.1250.20:FF:000001">
    <property type="entry name" value="Dicarboxylate MFS transporter"/>
    <property type="match status" value="1"/>
</dbReference>
<sequence length="524" mass="57573">MSTQTDNTPERTRLVVVAASLGTVFEWYDFYLYGSLAVFFSALFFPPGNDTAAFLASLATFGAGFAVRPLGALIFGRLGDRIGRKHTFLITMVLMGISTTVVGLLPSYAQIGLWAPALLVAMRLVQGLAVGGEYGGAATYVAEYAPAKKRGYATSWIQTTATGGFLISLVVILGCRLAVGEENFRDWGWRIPFLISLVLLGVSVFIRLKLAESPVFQHMKDSGELSEAPISESFGNWKNLKQVLIVLFGITSGMTVIWYSAQFYALFFLQNTLHVDFQNASLIFSVGLLLGTPMIVLFGWLSDRVGRKRIMLAGMLLGALTLIPIFKGIAFYANPQQHQFAERYPIVLNGGICHFSLFAKPQSDCDRASQFFAKAGLSYQTNPGNTEQLEVRIGEKKLIGFDETAYREILKNAGYREKANPEEINHSMVILLIILLMTYVGMVYGPMAAFMVEMFPARIRYTSLSLPYHIGIGILGGFLPFLAAALVVYSGNIFAGLYYPVAVALISAVIGVIWVPETYQRDIT</sequence>
<dbReference type="GO" id="GO:0005886">
    <property type="term" value="C:plasma membrane"/>
    <property type="evidence" value="ECO:0007669"/>
    <property type="project" value="UniProtKB-SubCell"/>
</dbReference>
<protein>
    <submittedName>
        <fullName evidence="9">MFS transporter</fullName>
    </submittedName>
</protein>
<name>A0A418XMV8_9PSED</name>
<dbReference type="OrthoDB" id="3690818at2"/>
<dbReference type="PANTHER" id="PTHR43045:SF7">
    <property type="entry name" value="MAJOR FACILITATOR SUPERFAMILY TRANSPORTER"/>
    <property type="match status" value="1"/>
</dbReference>
<evidence type="ECO:0000256" key="1">
    <source>
        <dbReference type="ARBA" id="ARBA00004651"/>
    </source>
</evidence>
<evidence type="ECO:0000259" key="8">
    <source>
        <dbReference type="PROSITE" id="PS50850"/>
    </source>
</evidence>
<dbReference type="Pfam" id="PF00083">
    <property type="entry name" value="Sugar_tr"/>
    <property type="match status" value="1"/>
</dbReference>
<dbReference type="InterPro" id="IPR020846">
    <property type="entry name" value="MFS_dom"/>
</dbReference>
<comment type="caution">
    <text evidence="9">The sequence shown here is derived from an EMBL/GenBank/DDBJ whole genome shotgun (WGS) entry which is preliminary data.</text>
</comment>
<feature type="transmembrane region" description="Helical" evidence="7">
    <location>
        <begin position="497"/>
        <end position="515"/>
    </location>
</feature>
<comment type="subcellular location">
    <subcellularLocation>
        <location evidence="1">Cell membrane</location>
        <topology evidence="1">Multi-pass membrane protein</topology>
    </subcellularLocation>
</comment>
<dbReference type="CDD" id="cd17369">
    <property type="entry name" value="MFS_ShiA_like"/>
    <property type="match status" value="1"/>
</dbReference>
<evidence type="ECO:0000256" key="5">
    <source>
        <dbReference type="ARBA" id="ARBA00022989"/>
    </source>
</evidence>
<feature type="transmembrane region" description="Helical" evidence="7">
    <location>
        <begin position="30"/>
        <end position="46"/>
    </location>
</feature>
<accession>A0A418XMV8</accession>
<dbReference type="PROSITE" id="PS50850">
    <property type="entry name" value="MFS"/>
    <property type="match status" value="1"/>
</dbReference>
<keyword evidence="3" id="KW-1003">Cell membrane</keyword>
<keyword evidence="4 7" id="KW-0812">Transmembrane</keyword>
<gene>
    <name evidence="9" type="ORF">D3879_11460</name>
</gene>
<dbReference type="PANTHER" id="PTHR43045">
    <property type="entry name" value="SHIKIMATE TRANSPORTER"/>
    <property type="match status" value="1"/>
</dbReference>
<feature type="transmembrane region" description="Helical" evidence="7">
    <location>
        <begin position="243"/>
        <end position="261"/>
    </location>
</feature>
<feature type="transmembrane region" description="Helical" evidence="7">
    <location>
        <begin position="281"/>
        <end position="301"/>
    </location>
</feature>
<dbReference type="GO" id="GO:0022857">
    <property type="term" value="F:transmembrane transporter activity"/>
    <property type="evidence" value="ECO:0007669"/>
    <property type="project" value="InterPro"/>
</dbReference>
<evidence type="ECO:0000256" key="6">
    <source>
        <dbReference type="ARBA" id="ARBA00023136"/>
    </source>
</evidence>
<dbReference type="PROSITE" id="PS00217">
    <property type="entry name" value="SUGAR_TRANSPORT_2"/>
    <property type="match status" value="1"/>
</dbReference>
<dbReference type="EMBL" id="QYUR01000002">
    <property type="protein sequence ID" value="RJG13812.1"/>
    <property type="molecule type" value="Genomic_DNA"/>
</dbReference>
<feature type="transmembrane region" description="Helical" evidence="7">
    <location>
        <begin position="466"/>
        <end position="491"/>
    </location>
</feature>
<organism evidence="9 10">
    <name type="scientific">Pseudomonas cavernicola</name>
    <dbReference type="NCBI Taxonomy" id="2320866"/>
    <lineage>
        <taxon>Bacteria</taxon>
        <taxon>Pseudomonadati</taxon>
        <taxon>Pseudomonadota</taxon>
        <taxon>Gammaproteobacteria</taxon>
        <taxon>Pseudomonadales</taxon>
        <taxon>Pseudomonadaceae</taxon>
        <taxon>Pseudomonas</taxon>
    </lineage>
</organism>